<evidence type="ECO:0000256" key="1">
    <source>
        <dbReference type="ARBA" id="ARBA00009437"/>
    </source>
</evidence>
<keyword evidence="4" id="KW-0804">Transcription</keyword>
<dbReference type="SUPFAM" id="SSF46785">
    <property type="entry name" value="Winged helix' DNA-binding domain"/>
    <property type="match status" value="1"/>
</dbReference>
<comment type="similarity">
    <text evidence="1">Belongs to the LysR transcriptional regulatory family.</text>
</comment>
<evidence type="ECO:0000256" key="2">
    <source>
        <dbReference type="ARBA" id="ARBA00023015"/>
    </source>
</evidence>
<organism evidence="6 7">
    <name type="scientific">Brytella acorum</name>
    <dbReference type="NCBI Taxonomy" id="2959299"/>
    <lineage>
        <taxon>Bacteria</taxon>
        <taxon>Pseudomonadati</taxon>
        <taxon>Pseudomonadota</taxon>
        <taxon>Alphaproteobacteria</taxon>
        <taxon>Acetobacterales</taxon>
        <taxon>Acetobacteraceae</taxon>
        <taxon>Brytella</taxon>
    </lineage>
</organism>
<dbReference type="PRINTS" id="PR00039">
    <property type="entry name" value="HTHLYSR"/>
</dbReference>
<dbReference type="Pfam" id="PF03466">
    <property type="entry name" value="LysR_substrate"/>
    <property type="match status" value="1"/>
</dbReference>
<accession>A0AA35XZ60</accession>
<feature type="domain" description="HTH lysR-type" evidence="5">
    <location>
        <begin position="1"/>
        <end position="58"/>
    </location>
</feature>
<dbReference type="GO" id="GO:0003677">
    <property type="term" value="F:DNA binding"/>
    <property type="evidence" value="ECO:0007669"/>
    <property type="project" value="UniProtKB-KW"/>
</dbReference>
<dbReference type="Pfam" id="PF00126">
    <property type="entry name" value="HTH_1"/>
    <property type="match status" value="1"/>
</dbReference>
<dbReference type="AlphaFoldDB" id="A0AA35XZ60"/>
<dbReference type="RefSeq" id="WP_289842223.1">
    <property type="nucleotide sequence ID" value="NZ_CATKSH010000031.1"/>
</dbReference>
<dbReference type="Proteomes" id="UP001176960">
    <property type="component" value="Unassembled WGS sequence"/>
</dbReference>
<reference evidence="6" key="1">
    <citation type="submission" date="2023-03" db="EMBL/GenBank/DDBJ databases">
        <authorList>
            <person name="Cleenwerck I."/>
        </authorList>
    </citation>
    <scope>NUCLEOTIDE SEQUENCE</scope>
    <source>
        <strain evidence="6">LMG 32879</strain>
    </source>
</reference>
<gene>
    <name evidence="6" type="ORF">LMG32879_002897</name>
</gene>
<evidence type="ECO:0000256" key="3">
    <source>
        <dbReference type="ARBA" id="ARBA00023125"/>
    </source>
</evidence>
<dbReference type="FunFam" id="1.10.10.10:FF:000001">
    <property type="entry name" value="LysR family transcriptional regulator"/>
    <property type="match status" value="1"/>
</dbReference>
<evidence type="ECO:0000259" key="5">
    <source>
        <dbReference type="PROSITE" id="PS50931"/>
    </source>
</evidence>
<dbReference type="InterPro" id="IPR050950">
    <property type="entry name" value="HTH-type_LysR_regulators"/>
</dbReference>
<dbReference type="PROSITE" id="PS50931">
    <property type="entry name" value="HTH_LYSR"/>
    <property type="match status" value="1"/>
</dbReference>
<protein>
    <submittedName>
        <fullName evidence="6">LysR family transcriptional regulator</fullName>
    </submittedName>
</protein>
<dbReference type="GO" id="GO:0003700">
    <property type="term" value="F:DNA-binding transcription factor activity"/>
    <property type="evidence" value="ECO:0007669"/>
    <property type="project" value="InterPro"/>
</dbReference>
<keyword evidence="2" id="KW-0805">Transcription regulation</keyword>
<dbReference type="PANTHER" id="PTHR30419">
    <property type="entry name" value="HTH-TYPE TRANSCRIPTIONAL REGULATOR YBHD"/>
    <property type="match status" value="1"/>
</dbReference>
<dbReference type="GO" id="GO:0005829">
    <property type="term" value="C:cytosol"/>
    <property type="evidence" value="ECO:0007669"/>
    <property type="project" value="TreeGrafter"/>
</dbReference>
<evidence type="ECO:0000313" key="6">
    <source>
        <dbReference type="EMBL" id="CAI9122041.1"/>
    </source>
</evidence>
<dbReference type="SUPFAM" id="SSF53850">
    <property type="entry name" value="Periplasmic binding protein-like II"/>
    <property type="match status" value="1"/>
</dbReference>
<dbReference type="InterPro" id="IPR036390">
    <property type="entry name" value="WH_DNA-bd_sf"/>
</dbReference>
<proteinExistence type="inferred from homology"/>
<dbReference type="InterPro" id="IPR000847">
    <property type="entry name" value="LysR_HTH_N"/>
</dbReference>
<dbReference type="CDD" id="cd05466">
    <property type="entry name" value="PBP2_LTTR_substrate"/>
    <property type="match status" value="1"/>
</dbReference>
<dbReference type="EMBL" id="CATKSH010000031">
    <property type="protein sequence ID" value="CAI9122041.1"/>
    <property type="molecule type" value="Genomic_DNA"/>
</dbReference>
<comment type="caution">
    <text evidence="6">The sequence shown here is derived from an EMBL/GenBank/DDBJ whole genome shotgun (WGS) entry which is preliminary data.</text>
</comment>
<keyword evidence="7" id="KW-1185">Reference proteome</keyword>
<dbReference type="Gene3D" id="1.10.10.10">
    <property type="entry name" value="Winged helix-like DNA-binding domain superfamily/Winged helix DNA-binding domain"/>
    <property type="match status" value="1"/>
</dbReference>
<name>A0AA35XZ60_9PROT</name>
<evidence type="ECO:0000313" key="7">
    <source>
        <dbReference type="Proteomes" id="UP001176960"/>
    </source>
</evidence>
<keyword evidence="3" id="KW-0238">DNA-binding</keyword>
<evidence type="ECO:0000256" key="4">
    <source>
        <dbReference type="ARBA" id="ARBA00023163"/>
    </source>
</evidence>
<dbReference type="InterPro" id="IPR005119">
    <property type="entry name" value="LysR_subst-bd"/>
</dbReference>
<sequence>MFLRQLTYLIALDQFRHFSRAADHCGVSQPALSMAIRQLEHELGLPIVRRNRRVFGLTAEGERVLAWARQTVAALDGLRQEAHFAQDIAGGTLSLGVMPPAIQVTRPLMESLRAAIPALHIELTVSASAEVLRDLAEHRLHLGLIYLDQVPSDGAFETHELYAEQHVFAAPAGMALPTRRSCGWADVAEVPLCLLGQSMRSRQIVDECFDAAGVKPTVLLETNSLEVLYAELLAGRLATILPLAALPDHRIHHNTLQIRRMEPCPTHGVGLVRLRQPVETALMTRSWHIARSLALKDVLRV</sequence>
<dbReference type="Gene3D" id="3.40.190.290">
    <property type="match status" value="1"/>
</dbReference>
<dbReference type="InterPro" id="IPR036388">
    <property type="entry name" value="WH-like_DNA-bd_sf"/>
</dbReference>
<dbReference type="PANTHER" id="PTHR30419:SF31">
    <property type="entry name" value="BLR3139 PROTEIN"/>
    <property type="match status" value="1"/>
</dbReference>